<dbReference type="InterPro" id="IPR001279">
    <property type="entry name" value="Metallo-B-lactamas"/>
</dbReference>
<dbReference type="Proteomes" id="UP000622707">
    <property type="component" value="Unassembled WGS sequence"/>
</dbReference>
<dbReference type="Gene3D" id="3.60.15.10">
    <property type="entry name" value="Ribonuclease Z/Hydroxyacylglutathione hydrolase-like"/>
    <property type="match status" value="1"/>
</dbReference>
<evidence type="ECO:0000256" key="2">
    <source>
        <dbReference type="HAMAP-Rule" id="MF_00457"/>
    </source>
</evidence>
<feature type="chain" id="PRO_5047250320" description="UPF0173 metal-dependent hydrolase JI746_20735" evidence="3">
    <location>
        <begin position="18"/>
        <end position="296"/>
    </location>
</feature>
<evidence type="ECO:0000256" key="3">
    <source>
        <dbReference type="SAM" id="SignalP"/>
    </source>
</evidence>
<dbReference type="EMBL" id="JAEQND010000012">
    <property type="protein sequence ID" value="MBL0427553.1"/>
    <property type="molecule type" value="Genomic_DNA"/>
</dbReference>
<evidence type="ECO:0000313" key="6">
    <source>
        <dbReference type="Proteomes" id="UP000622707"/>
    </source>
</evidence>
<keyword evidence="1 2" id="KW-0378">Hydrolase</keyword>
<accession>A0ABS1JTI1</accession>
<dbReference type="SUPFAM" id="SSF56281">
    <property type="entry name" value="Metallo-hydrolase/oxidoreductase"/>
    <property type="match status" value="1"/>
</dbReference>
<dbReference type="RefSeq" id="WP_201692182.1">
    <property type="nucleotide sequence ID" value="NZ_JAEQND010000012.1"/>
</dbReference>
<dbReference type="NCBIfam" id="NF001911">
    <property type="entry name" value="PRK00685.1"/>
    <property type="match status" value="1"/>
</dbReference>
<evidence type="ECO:0000259" key="4">
    <source>
        <dbReference type="SMART" id="SM00849"/>
    </source>
</evidence>
<proteinExistence type="inferred from homology"/>
<dbReference type="PANTHER" id="PTHR43546:SF3">
    <property type="entry name" value="UPF0173 METAL-DEPENDENT HYDROLASE MJ1163"/>
    <property type="match status" value="1"/>
</dbReference>
<dbReference type="PANTHER" id="PTHR43546">
    <property type="entry name" value="UPF0173 METAL-DEPENDENT HYDROLASE MJ1163-RELATED"/>
    <property type="match status" value="1"/>
</dbReference>
<dbReference type="Pfam" id="PF12706">
    <property type="entry name" value="Lactamase_B_2"/>
    <property type="match status" value="1"/>
</dbReference>
<organism evidence="5 6">
    <name type="scientific">Ramlibacter alkalitolerans</name>
    <dbReference type="NCBI Taxonomy" id="2039631"/>
    <lineage>
        <taxon>Bacteria</taxon>
        <taxon>Pseudomonadati</taxon>
        <taxon>Pseudomonadota</taxon>
        <taxon>Betaproteobacteria</taxon>
        <taxon>Burkholderiales</taxon>
        <taxon>Comamonadaceae</taxon>
        <taxon>Ramlibacter</taxon>
    </lineage>
</organism>
<name>A0ABS1JTI1_9BURK</name>
<dbReference type="InterPro" id="IPR022877">
    <property type="entry name" value="UPF0173"/>
</dbReference>
<dbReference type="InterPro" id="IPR036866">
    <property type="entry name" value="RibonucZ/Hydroxyglut_hydro"/>
</dbReference>
<dbReference type="PROSITE" id="PS51257">
    <property type="entry name" value="PROKAR_LIPOPROTEIN"/>
    <property type="match status" value="1"/>
</dbReference>
<dbReference type="SMART" id="SM00849">
    <property type="entry name" value="Lactamase_B"/>
    <property type="match status" value="1"/>
</dbReference>
<feature type="signal peptide" evidence="3">
    <location>
        <begin position="1"/>
        <end position="17"/>
    </location>
</feature>
<reference evidence="5 6" key="1">
    <citation type="journal article" date="2017" name="Int. J. Syst. Evol. Microbiol.">
        <title>Ramlibacter alkalitolerans sp. nov., alkali-tolerant bacterium isolated from soil of ginseng.</title>
        <authorList>
            <person name="Lee D.H."/>
            <person name="Cha C.J."/>
        </authorList>
    </citation>
    <scope>NUCLEOTIDE SEQUENCE [LARGE SCALE GENOMIC DNA]</scope>
    <source>
        <strain evidence="5 6">KACC 19305</strain>
    </source>
</reference>
<keyword evidence="3" id="KW-0732">Signal</keyword>
<comment type="similarity">
    <text evidence="2">Belongs to the UPF0173 family.</text>
</comment>
<evidence type="ECO:0000256" key="1">
    <source>
        <dbReference type="ARBA" id="ARBA00022801"/>
    </source>
</evidence>
<comment type="caution">
    <text evidence="5">The sequence shown here is derived from an EMBL/GenBank/DDBJ whole genome shotgun (WGS) entry which is preliminary data.</text>
</comment>
<evidence type="ECO:0000313" key="5">
    <source>
        <dbReference type="EMBL" id="MBL0427553.1"/>
    </source>
</evidence>
<dbReference type="HAMAP" id="MF_00457">
    <property type="entry name" value="UPF0173"/>
    <property type="match status" value="1"/>
</dbReference>
<feature type="domain" description="Metallo-beta-lactamase" evidence="4">
    <location>
        <begin position="56"/>
        <end position="259"/>
    </location>
</feature>
<sequence>MTRFRSLLFTAALLALAGCTTPMGGPLSSMQAAPALQARPGEAPRVAGKTEILWLGQAATRITTPGGKVILIDPWLKTNPKAPAHWKDLAALGKVDLILVTHAHFDHFADAPELARMNNAPMYGPAGLGQTVATYGILPANLAPRFGKGGTILPWGPTGPKITAVHAEHSSELGWKDSNGKDIVLPAGEPQGYIIEMENGFKVWHMGDTGVFGDMRLIGEMYRPDVVLMPIGNHFVMSPQDAAMAVRDMIRPRYAIPIHYGTTPQLRGTPAELLSAMGNAAVPRILVPEPGQKYDF</sequence>
<dbReference type="GO" id="GO:0016787">
    <property type="term" value="F:hydrolase activity"/>
    <property type="evidence" value="ECO:0007669"/>
    <property type="project" value="UniProtKB-KW"/>
</dbReference>
<protein>
    <recommendedName>
        <fullName evidence="2">UPF0173 metal-dependent hydrolase JI746_20735</fullName>
    </recommendedName>
</protein>
<keyword evidence="6" id="KW-1185">Reference proteome</keyword>
<gene>
    <name evidence="5" type="ORF">JI746_20735</name>
</gene>
<dbReference type="InterPro" id="IPR050114">
    <property type="entry name" value="UPF0173_UPF0282_UlaG_hydrolase"/>
</dbReference>